<gene>
    <name evidence="2" type="ORF">A4U43_C05F28920</name>
</gene>
<evidence type="ECO:0000256" key="1">
    <source>
        <dbReference type="SAM" id="MobiDB-lite"/>
    </source>
</evidence>
<organism evidence="2 3">
    <name type="scientific">Asparagus officinalis</name>
    <name type="common">Garden asparagus</name>
    <dbReference type="NCBI Taxonomy" id="4686"/>
    <lineage>
        <taxon>Eukaryota</taxon>
        <taxon>Viridiplantae</taxon>
        <taxon>Streptophyta</taxon>
        <taxon>Embryophyta</taxon>
        <taxon>Tracheophyta</taxon>
        <taxon>Spermatophyta</taxon>
        <taxon>Magnoliopsida</taxon>
        <taxon>Liliopsida</taxon>
        <taxon>Asparagales</taxon>
        <taxon>Asparagaceae</taxon>
        <taxon>Asparagoideae</taxon>
        <taxon>Asparagus</taxon>
    </lineage>
</organism>
<dbReference type="Gramene" id="ONK69977">
    <property type="protein sequence ID" value="ONK69977"/>
    <property type="gene ID" value="A4U43_C05F28920"/>
</dbReference>
<evidence type="ECO:0000313" key="2">
    <source>
        <dbReference type="EMBL" id="ONK69977.1"/>
    </source>
</evidence>
<keyword evidence="3" id="KW-1185">Reference proteome</keyword>
<proteinExistence type="predicted"/>
<feature type="region of interest" description="Disordered" evidence="1">
    <location>
        <begin position="1"/>
        <end position="34"/>
    </location>
</feature>
<reference evidence="3" key="1">
    <citation type="journal article" date="2017" name="Nat. Commun.">
        <title>The asparagus genome sheds light on the origin and evolution of a young Y chromosome.</title>
        <authorList>
            <person name="Harkess A."/>
            <person name="Zhou J."/>
            <person name="Xu C."/>
            <person name="Bowers J.E."/>
            <person name="Van der Hulst R."/>
            <person name="Ayyampalayam S."/>
            <person name="Mercati F."/>
            <person name="Riccardi P."/>
            <person name="McKain M.R."/>
            <person name="Kakrana A."/>
            <person name="Tang H."/>
            <person name="Ray J."/>
            <person name="Groenendijk J."/>
            <person name="Arikit S."/>
            <person name="Mathioni S.M."/>
            <person name="Nakano M."/>
            <person name="Shan H."/>
            <person name="Telgmann-Rauber A."/>
            <person name="Kanno A."/>
            <person name="Yue Z."/>
            <person name="Chen H."/>
            <person name="Li W."/>
            <person name="Chen Y."/>
            <person name="Xu X."/>
            <person name="Zhang Y."/>
            <person name="Luo S."/>
            <person name="Chen H."/>
            <person name="Gao J."/>
            <person name="Mao Z."/>
            <person name="Pires J.C."/>
            <person name="Luo M."/>
            <person name="Kudrna D."/>
            <person name="Wing R.A."/>
            <person name="Meyers B.C."/>
            <person name="Yi K."/>
            <person name="Kong H."/>
            <person name="Lavrijsen P."/>
            <person name="Sunseri F."/>
            <person name="Falavigna A."/>
            <person name="Ye Y."/>
            <person name="Leebens-Mack J.H."/>
            <person name="Chen G."/>
        </authorList>
    </citation>
    <scope>NUCLEOTIDE SEQUENCE [LARGE SCALE GENOMIC DNA]</scope>
    <source>
        <strain evidence="3">cv. DH0086</strain>
    </source>
</reference>
<protein>
    <submittedName>
        <fullName evidence="2">Uncharacterized protein</fullName>
    </submittedName>
</protein>
<accession>A0A5P1EXR3</accession>
<dbReference type="AlphaFoldDB" id="A0A5P1EXR3"/>
<dbReference type="EMBL" id="CM007385">
    <property type="protein sequence ID" value="ONK69977.1"/>
    <property type="molecule type" value="Genomic_DNA"/>
</dbReference>
<sequence length="175" mass="18490">MAVDEAAESTAQRGTPTRDCGISATNNGSDGDRGDEGELVVGADCCRGWRLLKAARRCSGCRVWWRSWGDGGELLEALQGRRGDDRREEVRLVCLRAAKWSSSAGEGGCLDGTTAVGSGRGWGGELGGGRGTQAEVREKFGCRRRRSGLKASGDLVAAWWRGRGRGWGSGGEADG</sequence>
<evidence type="ECO:0000313" key="3">
    <source>
        <dbReference type="Proteomes" id="UP000243459"/>
    </source>
</evidence>
<name>A0A5P1EXR3_ASPOF</name>
<dbReference type="Proteomes" id="UP000243459">
    <property type="component" value="Chromosome 5"/>
</dbReference>